<proteinExistence type="predicted"/>
<accession>A0A0N4X653</accession>
<keyword evidence="3" id="KW-1185">Reference proteome</keyword>
<sequence length="328" mass="36968">MNMARAVLEHKGIVEGRWCLKIHHFNRDKAITHYQKSEELIDVVGPGTGLFTRTDLIYASEGRLPDENKEIVATTGDSTEPYESAGGLSASTTTQQLDSTCKSRLGKASTSTQQIDSTYEGRLDTASTSTQQLDSSYGSRLDTNKEITQRIKMVLSFDSVQLLFRLPDPEGPIQQTWSNAVKVILRCAGETLGKTRGGFRGDNKAWLWIDEIQRVVRQKKLAYKRWEKTRAPEDLAAYRTSKRVGKVAVAKAKLMEMDALYERLQGRERENVEEQYYRPRLQAEGRRDGVFQLPGGQADRSYDETVRAAARLKIERIGPVLTAVRLHA</sequence>
<evidence type="ECO:0000313" key="2">
    <source>
        <dbReference type="EMBL" id="VDO79677.1"/>
    </source>
</evidence>
<dbReference type="EMBL" id="UZAF01021634">
    <property type="protein sequence ID" value="VDO79677.1"/>
    <property type="molecule type" value="Genomic_DNA"/>
</dbReference>
<protein>
    <submittedName>
        <fullName evidence="4">Cauli_VI domain-containing protein</fullName>
    </submittedName>
</protein>
<dbReference type="OrthoDB" id="418748at2759"/>
<name>A0A0N4X653_HAEPC</name>
<dbReference type="Proteomes" id="UP000268014">
    <property type="component" value="Unassembled WGS sequence"/>
</dbReference>
<evidence type="ECO:0000313" key="3">
    <source>
        <dbReference type="Proteomes" id="UP000268014"/>
    </source>
</evidence>
<evidence type="ECO:0000313" key="4">
    <source>
        <dbReference type="WBParaSite" id="HPLM_0001984501-mRNA-1"/>
    </source>
</evidence>
<dbReference type="STRING" id="6290.A0A0N4X653"/>
<gene>
    <name evidence="2" type="ORF">HPLM_LOCUS19837</name>
</gene>
<evidence type="ECO:0000256" key="1">
    <source>
        <dbReference type="SAM" id="MobiDB-lite"/>
    </source>
</evidence>
<dbReference type="AlphaFoldDB" id="A0A0N4X653"/>
<reference evidence="2 3" key="2">
    <citation type="submission" date="2018-11" db="EMBL/GenBank/DDBJ databases">
        <authorList>
            <consortium name="Pathogen Informatics"/>
        </authorList>
    </citation>
    <scope>NUCLEOTIDE SEQUENCE [LARGE SCALE GENOMIC DNA]</scope>
    <source>
        <strain evidence="2 3">MHpl1</strain>
    </source>
</reference>
<dbReference type="WBParaSite" id="HPLM_0001984501-mRNA-1">
    <property type="protein sequence ID" value="HPLM_0001984501-mRNA-1"/>
    <property type="gene ID" value="HPLM_0001984501"/>
</dbReference>
<organism evidence="4">
    <name type="scientific">Haemonchus placei</name>
    <name type="common">Barber's pole worm</name>
    <dbReference type="NCBI Taxonomy" id="6290"/>
    <lineage>
        <taxon>Eukaryota</taxon>
        <taxon>Metazoa</taxon>
        <taxon>Ecdysozoa</taxon>
        <taxon>Nematoda</taxon>
        <taxon>Chromadorea</taxon>
        <taxon>Rhabditida</taxon>
        <taxon>Rhabditina</taxon>
        <taxon>Rhabditomorpha</taxon>
        <taxon>Strongyloidea</taxon>
        <taxon>Trichostrongylidae</taxon>
        <taxon>Haemonchus</taxon>
    </lineage>
</organism>
<reference evidence="4" key="1">
    <citation type="submission" date="2017-02" db="UniProtKB">
        <authorList>
            <consortium name="WormBaseParasite"/>
        </authorList>
    </citation>
    <scope>IDENTIFICATION</scope>
</reference>
<feature type="region of interest" description="Disordered" evidence="1">
    <location>
        <begin position="112"/>
        <end position="138"/>
    </location>
</feature>
<feature type="compositionally biased region" description="Polar residues" evidence="1">
    <location>
        <begin position="125"/>
        <end position="138"/>
    </location>
</feature>